<keyword evidence="1" id="KW-0521">NADP</keyword>
<dbReference type="InterPro" id="IPR002347">
    <property type="entry name" value="SDR_fam"/>
</dbReference>
<dbReference type="AlphaFoldDB" id="A0A7R9KZ84"/>
<evidence type="ECO:0008006" key="6">
    <source>
        <dbReference type="Google" id="ProtNLM"/>
    </source>
</evidence>
<dbReference type="GO" id="GO:0005737">
    <property type="term" value="C:cytoplasm"/>
    <property type="evidence" value="ECO:0007669"/>
    <property type="project" value="TreeGrafter"/>
</dbReference>
<dbReference type="InterPro" id="IPR036291">
    <property type="entry name" value="NAD(P)-bd_dom_sf"/>
</dbReference>
<dbReference type="PANTHER" id="PTHR43544:SF7">
    <property type="entry name" value="NADB-LER2"/>
    <property type="match status" value="1"/>
</dbReference>
<dbReference type="Gene3D" id="3.40.50.720">
    <property type="entry name" value="NAD(P)-binding Rossmann-like Domain"/>
    <property type="match status" value="2"/>
</dbReference>
<accession>A0A7R9KZ84</accession>
<feature type="non-terminal residue" evidence="4">
    <location>
        <position position="434"/>
    </location>
</feature>
<sequence>KNITTKNTMTFESVLITGANRGIGLELVRQLLANTGTDGGPTHVIATTRQATNPALDELRDRHSNLHVLQLDVSYPEFAKRVEALLDGRGLDILINNSGIMDRTSLAEVTMEQMIDSYHVNALAPFMLIKVLLPLLKASSLTRKTMANIPPKSPSPYPYRSSKSAFTMISQCLAADLIDDDITVLNINPGNVNTYGGDPSVTIDIETSGRAILNLIMDYKSVLITGANRGIGLGLVTALLAKPNGGPTHVIATTRQATNSALDELRDRHSNLHVLQLDGKSYETFAALAVKVAAIVGDMGLDCLMNNAGIAIKQHLADITAQGMIENFEVNSVSPLMLTKALLPLLKYPFKAYYPYQTSKAALNMITKCLSVDLKAHGIQVIGLHPGHVKTDMGGQEAPLDVTQSVSAIYKAIAGITDDNTGKTLSFDGSVVPF</sequence>
<dbReference type="Proteomes" id="UP000759131">
    <property type="component" value="Unassembled WGS sequence"/>
</dbReference>
<reference evidence="4" key="1">
    <citation type="submission" date="2020-11" db="EMBL/GenBank/DDBJ databases">
        <authorList>
            <person name="Tran Van P."/>
        </authorList>
    </citation>
    <scope>NUCLEOTIDE SEQUENCE</scope>
</reference>
<dbReference type="PANTHER" id="PTHR43544">
    <property type="entry name" value="SHORT-CHAIN DEHYDROGENASE/REDUCTASE"/>
    <property type="match status" value="1"/>
</dbReference>
<gene>
    <name evidence="4" type="ORF">OSB1V03_LOCUS11343</name>
</gene>
<evidence type="ECO:0000313" key="4">
    <source>
        <dbReference type="EMBL" id="CAD7630932.1"/>
    </source>
</evidence>
<dbReference type="SUPFAM" id="SSF51735">
    <property type="entry name" value="NAD(P)-binding Rossmann-fold domains"/>
    <property type="match status" value="2"/>
</dbReference>
<dbReference type="Pfam" id="PF00106">
    <property type="entry name" value="adh_short"/>
    <property type="match status" value="2"/>
</dbReference>
<evidence type="ECO:0000256" key="3">
    <source>
        <dbReference type="RuleBase" id="RU000363"/>
    </source>
</evidence>
<dbReference type="PRINTS" id="PR00080">
    <property type="entry name" value="SDRFAMILY"/>
</dbReference>
<dbReference type="InterPro" id="IPR051468">
    <property type="entry name" value="Fungal_SecMetab_SDRs"/>
</dbReference>
<dbReference type="PRINTS" id="PR00081">
    <property type="entry name" value="GDHRDH"/>
</dbReference>
<dbReference type="EMBL" id="OC863341">
    <property type="protein sequence ID" value="CAD7630932.1"/>
    <property type="molecule type" value="Genomic_DNA"/>
</dbReference>
<protein>
    <recommendedName>
        <fullName evidence="6">Carbonyl reductase</fullName>
    </recommendedName>
</protein>
<dbReference type="CDD" id="cd05325">
    <property type="entry name" value="carb_red_sniffer_like_SDR_c"/>
    <property type="match status" value="1"/>
</dbReference>
<evidence type="ECO:0000313" key="5">
    <source>
        <dbReference type="Proteomes" id="UP000759131"/>
    </source>
</evidence>
<evidence type="ECO:0000256" key="2">
    <source>
        <dbReference type="ARBA" id="ARBA00023002"/>
    </source>
</evidence>
<name>A0A7R9KZ84_9ACAR</name>
<comment type="similarity">
    <text evidence="3">Belongs to the short-chain dehydrogenases/reductases (SDR) family.</text>
</comment>
<keyword evidence="2" id="KW-0560">Oxidoreductase</keyword>
<organism evidence="4">
    <name type="scientific">Medioppia subpectinata</name>
    <dbReference type="NCBI Taxonomy" id="1979941"/>
    <lineage>
        <taxon>Eukaryota</taxon>
        <taxon>Metazoa</taxon>
        <taxon>Ecdysozoa</taxon>
        <taxon>Arthropoda</taxon>
        <taxon>Chelicerata</taxon>
        <taxon>Arachnida</taxon>
        <taxon>Acari</taxon>
        <taxon>Acariformes</taxon>
        <taxon>Sarcoptiformes</taxon>
        <taxon>Oribatida</taxon>
        <taxon>Brachypylina</taxon>
        <taxon>Oppioidea</taxon>
        <taxon>Oppiidae</taxon>
        <taxon>Medioppia</taxon>
    </lineage>
</organism>
<proteinExistence type="inferred from homology"/>
<dbReference type="EMBL" id="CAJPIZ010008766">
    <property type="protein sequence ID" value="CAG2111362.1"/>
    <property type="molecule type" value="Genomic_DNA"/>
</dbReference>
<dbReference type="OrthoDB" id="6877434at2759"/>
<keyword evidence="5" id="KW-1185">Reference proteome</keyword>
<evidence type="ECO:0000256" key="1">
    <source>
        <dbReference type="ARBA" id="ARBA00022857"/>
    </source>
</evidence>
<dbReference type="GO" id="GO:0016491">
    <property type="term" value="F:oxidoreductase activity"/>
    <property type="evidence" value="ECO:0007669"/>
    <property type="project" value="UniProtKB-KW"/>
</dbReference>